<feature type="transmembrane region" description="Helical" evidence="1">
    <location>
        <begin position="166"/>
        <end position="185"/>
    </location>
</feature>
<accession>A0A2S5KMS7</accession>
<proteinExistence type="predicted"/>
<protein>
    <submittedName>
        <fullName evidence="2">Uncharacterized protein</fullName>
    </submittedName>
</protein>
<keyword evidence="1" id="KW-1133">Transmembrane helix</keyword>
<feature type="transmembrane region" description="Helical" evidence="1">
    <location>
        <begin position="53"/>
        <end position="74"/>
    </location>
</feature>
<sequence length="203" mass="23222">MLNLMCALFLLQTLIAIYLATLPVAWSLVWLIVLFSLFGGLLWLTRNARIQGLVMHSIICWAAGGSGMLLGGWLTNQWQDEPMHHIGSGSFFNLPLVLMLIFSVPFCYIACKQDLYKDDRRTSNAKVRLIFFNLLISLCMLLGMYGVMWSLLFIPHSHILMAPFTMHYLMIFGMITGGSGCYWLITHIQRDNKKQLTHHLTEH</sequence>
<comment type="caution">
    <text evidence="2">The sequence shown here is derived from an EMBL/GenBank/DDBJ whole genome shotgun (WGS) entry which is preliminary data.</text>
</comment>
<organism evidence="2 3">
    <name type="scientific">Proteobacteria bacterium 228</name>
    <dbReference type="NCBI Taxonomy" id="2083153"/>
    <lineage>
        <taxon>Bacteria</taxon>
        <taxon>Pseudomonadati</taxon>
        <taxon>Pseudomonadota</taxon>
    </lineage>
</organism>
<dbReference type="Proteomes" id="UP000238196">
    <property type="component" value="Unassembled WGS sequence"/>
</dbReference>
<evidence type="ECO:0000313" key="3">
    <source>
        <dbReference type="Proteomes" id="UP000238196"/>
    </source>
</evidence>
<dbReference type="EMBL" id="PRLP01000058">
    <property type="protein sequence ID" value="PPC76040.1"/>
    <property type="molecule type" value="Genomic_DNA"/>
</dbReference>
<feature type="transmembrane region" description="Helical" evidence="1">
    <location>
        <begin position="131"/>
        <end position="154"/>
    </location>
</feature>
<evidence type="ECO:0000313" key="2">
    <source>
        <dbReference type="EMBL" id="PPC76040.1"/>
    </source>
</evidence>
<feature type="transmembrane region" description="Helical" evidence="1">
    <location>
        <begin position="94"/>
        <end position="111"/>
    </location>
</feature>
<keyword evidence="1" id="KW-0472">Membrane</keyword>
<keyword evidence="1" id="KW-0812">Transmembrane</keyword>
<reference evidence="2 3" key="1">
    <citation type="submission" date="2018-02" db="EMBL/GenBank/DDBJ databases">
        <title>novel marine gammaproteobacteria from coastal saline agro ecosystem.</title>
        <authorList>
            <person name="Krishnan R."/>
            <person name="Ramesh Kumar N."/>
        </authorList>
    </citation>
    <scope>NUCLEOTIDE SEQUENCE [LARGE SCALE GENOMIC DNA]</scope>
    <source>
        <strain evidence="2 3">228</strain>
    </source>
</reference>
<feature type="transmembrane region" description="Helical" evidence="1">
    <location>
        <begin position="26"/>
        <end position="44"/>
    </location>
</feature>
<name>A0A2S5KMS7_9PROT</name>
<evidence type="ECO:0000256" key="1">
    <source>
        <dbReference type="SAM" id="Phobius"/>
    </source>
</evidence>
<gene>
    <name evidence="2" type="ORF">C4K68_17860</name>
</gene>
<dbReference type="AlphaFoldDB" id="A0A2S5KMS7"/>